<proteinExistence type="predicted"/>
<protein>
    <submittedName>
        <fullName evidence="1">Uncharacterized protein</fullName>
    </submittedName>
</protein>
<comment type="caution">
    <text evidence="1">The sequence shown here is derived from an EMBL/GenBank/DDBJ whole genome shotgun (WGS) entry which is preliminary data.</text>
</comment>
<dbReference type="HOGENOM" id="CLU_2937445_0_0_10"/>
<organism evidence="1 2">
    <name type="scientific">Parabacteroides goldsteinii DSM 19448 = WAL 12034</name>
    <dbReference type="NCBI Taxonomy" id="927665"/>
    <lineage>
        <taxon>Bacteria</taxon>
        <taxon>Pseudomonadati</taxon>
        <taxon>Bacteroidota</taxon>
        <taxon>Bacteroidia</taxon>
        <taxon>Bacteroidales</taxon>
        <taxon>Tannerellaceae</taxon>
        <taxon>Parabacteroides</taxon>
    </lineage>
</organism>
<evidence type="ECO:0000313" key="1">
    <source>
        <dbReference type="EMBL" id="KKB57792.1"/>
    </source>
</evidence>
<accession>A0A0F5JK17</accession>
<evidence type="ECO:0000313" key="2">
    <source>
        <dbReference type="Proteomes" id="UP000033047"/>
    </source>
</evidence>
<reference evidence="1 2" key="1">
    <citation type="submission" date="2013-04" db="EMBL/GenBank/DDBJ databases">
        <title>The Genome Sequence of Parabacteroides goldsteinii DSM 19448.</title>
        <authorList>
            <consortium name="The Broad Institute Genomics Platform"/>
            <person name="Earl A."/>
            <person name="Ward D."/>
            <person name="Feldgarden M."/>
            <person name="Gevers D."/>
            <person name="Martens E."/>
            <person name="Sakamoto M."/>
            <person name="Benno Y."/>
            <person name="Song Y."/>
            <person name="Liu C."/>
            <person name="Lee J."/>
            <person name="Bolanos M."/>
            <person name="Vaisanen M.L."/>
            <person name="Finegold S.M."/>
            <person name="Walker B."/>
            <person name="Young S."/>
            <person name="Zeng Q."/>
            <person name="Gargeya S."/>
            <person name="Fitzgerald M."/>
            <person name="Haas B."/>
            <person name="Abouelleil A."/>
            <person name="Allen A.W."/>
            <person name="Alvarado L."/>
            <person name="Arachchi H.M."/>
            <person name="Berlin A.M."/>
            <person name="Chapman S.B."/>
            <person name="Gainer-Dewar J."/>
            <person name="Goldberg J."/>
            <person name="Griggs A."/>
            <person name="Gujja S."/>
            <person name="Hansen M."/>
            <person name="Howarth C."/>
            <person name="Imamovic A."/>
            <person name="Ireland A."/>
            <person name="Larimer J."/>
            <person name="McCowan C."/>
            <person name="Murphy C."/>
            <person name="Pearson M."/>
            <person name="Poon T.W."/>
            <person name="Priest M."/>
            <person name="Roberts A."/>
            <person name="Saif S."/>
            <person name="Shea T."/>
            <person name="Sisk P."/>
            <person name="Sykes S."/>
            <person name="Wortman J."/>
            <person name="Nusbaum C."/>
            <person name="Birren B."/>
        </authorList>
    </citation>
    <scope>NUCLEOTIDE SEQUENCE [LARGE SCALE GENOMIC DNA]</scope>
    <source>
        <strain evidence="1 2">DSM 19448</strain>
    </source>
</reference>
<dbReference type="Proteomes" id="UP000033047">
    <property type="component" value="Unassembled WGS sequence"/>
</dbReference>
<dbReference type="EMBL" id="AQHV01000008">
    <property type="protein sequence ID" value="KKB57792.1"/>
    <property type="molecule type" value="Genomic_DNA"/>
</dbReference>
<dbReference type="PATRIC" id="fig|927665.4.peg.1264"/>
<dbReference type="STRING" id="927665.HMPREF1535_01239"/>
<name>A0A0F5JK17_9BACT</name>
<gene>
    <name evidence="1" type="ORF">HMPREF1535_01239</name>
</gene>
<sequence>MCREGFRMGVSQKTCRSLKAVFPRGLGKWFEKNINSKVYENHGEALFALWRGVLLCLKSD</sequence>
<dbReference type="AlphaFoldDB" id="A0A0F5JK17"/>